<keyword evidence="1 4" id="KW-0732">Signal</keyword>
<dbReference type="PANTHER" id="PTHR21666">
    <property type="entry name" value="PEPTIDASE-RELATED"/>
    <property type="match status" value="1"/>
</dbReference>
<evidence type="ECO:0000313" key="7">
    <source>
        <dbReference type="Proteomes" id="UP000229730"/>
    </source>
</evidence>
<feature type="chain" id="PRO_5013969149" description="M23ase beta-sheet core domain-containing protein" evidence="4">
    <location>
        <begin position="35"/>
        <end position="441"/>
    </location>
</feature>
<feature type="signal peptide" evidence="4">
    <location>
        <begin position="1"/>
        <end position="34"/>
    </location>
</feature>
<dbReference type="AlphaFoldDB" id="A0A2G4YPZ5"/>
<accession>A0A2G4YPZ5</accession>
<comment type="caution">
    <text evidence="6">The sequence shown here is derived from an EMBL/GenBank/DDBJ whole genome shotgun (WGS) entry which is preliminary data.</text>
</comment>
<dbReference type="SUPFAM" id="SSF51261">
    <property type="entry name" value="Duplicated hybrid motif"/>
    <property type="match status" value="1"/>
</dbReference>
<dbReference type="Gene3D" id="2.70.70.10">
    <property type="entry name" value="Glucose Permease (Domain IIA)"/>
    <property type="match status" value="1"/>
</dbReference>
<evidence type="ECO:0000256" key="4">
    <source>
        <dbReference type="SAM" id="SignalP"/>
    </source>
</evidence>
<organism evidence="6 7">
    <name type="scientific">Paremcibacter congregatus</name>
    <dbReference type="NCBI Taxonomy" id="2043170"/>
    <lineage>
        <taxon>Bacteria</taxon>
        <taxon>Pseudomonadati</taxon>
        <taxon>Pseudomonadota</taxon>
        <taxon>Alphaproteobacteria</taxon>
        <taxon>Emcibacterales</taxon>
        <taxon>Emcibacteraceae</taxon>
        <taxon>Paremcibacter</taxon>
    </lineage>
</organism>
<evidence type="ECO:0000256" key="2">
    <source>
        <dbReference type="SAM" id="Coils"/>
    </source>
</evidence>
<dbReference type="EMBL" id="PDEM01000024">
    <property type="protein sequence ID" value="PHZ84388.1"/>
    <property type="molecule type" value="Genomic_DNA"/>
</dbReference>
<dbReference type="InterPro" id="IPR011055">
    <property type="entry name" value="Dup_hybrid_motif"/>
</dbReference>
<dbReference type="Pfam" id="PF01551">
    <property type="entry name" value="Peptidase_M23"/>
    <property type="match status" value="1"/>
</dbReference>
<dbReference type="InterPro" id="IPR016047">
    <property type="entry name" value="M23ase_b-sheet_dom"/>
</dbReference>
<proteinExistence type="predicted"/>
<evidence type="ECO:0000313" key="6">
    <source>
        <dbReference type="EMBL" id="PHZ84388.1"/>
    </source>
</evidence>
<dbReference type="CDD" id="cd12797">
    <property type="entry name" value="M23_peptidase"/>
    <property type="match status" value="1"/>
</dbReference>
<evidence type="ECO:0000259" key="5">
    <source>
        <dbReference type="Pfam" id="PF01551"/>
    </source>
</evidence>
<dbReference type="Proteomes" id="UP000229730">
    <property type="component" value="Unassembled WGS sequence"/>
</dbReference>
<feature type="region of interest" description="Disordered" evidence="3">
    <location>
        <begin position="263"/>
        <end position="288"/>
    </location>
</feature>
<evidence type="ECO:0000256" key="3">
    <source>
        <dbReference type="SAM" id="MobiDB-lite"/>
    </source>
</evidence>
<dbReference type="PANTHER" id="PTHR21666:SF289">
    <property type="entry name" value="L-ALA--D-GLU ENDOPEPTIDASE"/>
    <property type="match status" value="1"/>
</dbReference>
<dbReference type="InParanoid" id="A0A2G4YPZ5"/>
<feature type="coiled-coil region" evidence="2">
    <location>
        <begin position="48"/>
        <end position="117"/>
    </location>
</feature>
<dbReference type="GO" id="GO:0004222">
    <property type="term" value="F:metalloendopeptidase activity"/>
    <property type="evidence" value="ECO:0007669"/>
    <property type="project" value="TreeGrafter"/>
</dbReference>
<dbReference type="RefSeq" id="WP_099473285.1">
    <property type="nucleotide sequence ID" value="NZ_CP041025.1"/>
</dbReference>
<keyword evidence="2" id="KW-0175">Coiled coil</keyword>
<dbReference type="InterPro" id="IPR050570">
    <property type="entry name" value="Cell_wall_metabolism_enzyme"/>
</dbReference>
<keyword evidence="7" id="KW-1185">Reference proteome</keyword>
<feature type="domain" description="M23ase beta-sheet core" evidence="5">
    <location>
        <begin position="329"/>
        <end position="429"/>
    </location>
</feature>
<evidence type="ECO:0000256" key="1">
    <source>
        <dbReference type="ARBA" id="ARBA00022729"/>
    </source>
</evidence>
<dbReference type="OrthoDB" id="9809144at2"/>
<sequence length="441" mass="49037">MPLSERPIPVKTYLRQTAFLLLGGLLCLAPAAMAASAPVQDHDQSEALQDMREKINATSAKAMDLEQQAQGVDEEINELRKTLVTAAQNIRSTASDAQEAEQSLKELNDQEVLLENSLEGRKHQMAKTLAAMQRLSQQPAELVAYRPDKAVNRLRSAGLLNTLLPELEKRAETIQNDIVELDALRDKISREREELKTILATLTEEQLEMNRLMEKRHKQREALRLATREERRKLRKFAKEAKNLQELIAKIEQEAREREKAAKEAARRLAQKPNTAKNTPPPGSARAKLRNLPQAPVAFAQAKGTMPLPAQGVIRTPYGARTTDGKSAAGISIHTLPQAMVVSPYEGRIVFAGKFRTYGQMLIIAHGQEYHTLLAGITRLDAEVGQWVLKGEPIGQMASGTQAMASKARAVPGQNLYVELRRMGKPINPLPYIVARDRKVL</sequence>
<protein>
    <recommendedName>
        <fullName evidence="5">M23ase beta-sheet core domain-containing protein</fullName>
    </recommendedName>
</protein>
<reference evidence="6 7" key="1">
    <citation type="submission" date="2017-10" db="EMBL/GenBank/DDBJ databases">
        <title>Frigbacter circumglobatus gen. nov. sp. nov., isolated from sediment cultured in situ.</title>
        <authorList>
            <person name="Zhao Z."/>
        </authorList>
    </citation>
    <scope>NUCLEOTIDE SEQUENCE [LARGE SCALE GENOMIC DNA]</scope>
    <source>
        <strain evidence="6 7">ZYL</strain>
    </source>
</reference>
<name>A0A2G4YPZ5_9PROT</name>
<gene>
    <name evidence="6" type="ORF">CRD36_11260</name>
</gene>